<protein>
    <recommendedName>
        <fullName evidence="4">Phytanoyl-CoA dioxygenase</fullName>
    </recommendedName>
</protein>
<reference evidence="2 3" key="1">
    <citation type="journal article" date="2018" name="IMA Fungus">
        <title>IMA Genome-F 9: Draft genome sequence of Annulohypoxylon stygium, Aspergillus mulundensis, Berkeleyomyces basicola (syn. Thielaviopsis basicola), Ceratocystis smalleyi, two Cercospora beticola strains, Coleophoma cylindrospora, Fusarium fracticaudum, Phialophora cf. hyalina, and Morchella septimelata.</title>
        <authorList>
            <person name="Wingfield B.D."/>
            <person name="Bills G.F."/>
            <person name="Dong Y."/>
            <person name="Huang W."/>
            <person name="Nel W.J."/>
            <person name="Swalarsk-Parry B.S."/>
            <person name="Vaghefi N."/>
            <person name="Wilken P.M."/>
            <person name="An Z."/>
            <person name="de Beer Z.W."/>
            <person name="De Vos L."/>
            <person name="Chen L."/>
            <person name="Duong T.A."/>
            <person name="Gao Y."/>
            <person name="Hammerbacher A."/>
            <person name="Kikkert J.R."/>
            <person name="Li Y."/>
            <person name="Li H."/>
            <person name="Li K."/>
            <person name="Li Q."/>
            <person name="Liu X."/>
            <person name="Ma X."/>
            <person name="Naidoo K."/>
            <person name="Pethybridge S.J."/>
            <person name="Sun J."/>
            <person name="Steenkamp E.T."/>
            <person name="van der Nest M.A."/>
            <person name="van Wyk S."/>
            <person name="Wingfield M.J."/>
            <person name="Xiong C."/>
            <person name="Yue Q."/>
            <person name="Zhang X."/>
        </authorList>
    </citation>
    <scope>NUCLEOTIDE SEQUENCE [LARGE SCALE GENOMIC DNA]</scope>
    <source>
        <strain evidence="2 3">BP6252</strain>
    </source>
</reference>
<gene>
    <name evidence="2" type="ORF">BP6252_00141</name>
</gene>
<comment type="caution">
    <text evidence="2">The sequence shown here is derived from an EMBL/GenBank/DDBJ whole genome shotgun (WGS) entry which is preliminary data.</text>
</comment>
<accession>A0A3D8SP55</accession>
<evidence type="ECO:0000313" key="2">
    <source>
        <dbReference type="EMBL" id="RDW88109.1"/>
    </source>
</evidence>
<dbReference type="InterPro" id="IPR008775">
    <property type="entry name" value="Phytyl_CoA_dOase-like"/>
</dbReference>
<dbReference type="PANTHER" id="PTHR31630:SF6">
    <property type="entry name" value="PHYTANOYL-COA DIOXYGENASE-RELATED"/>
    <property type="match status" value="1"/>
</dbReference>
<dbReference type="PANTHER" id="PTHR31630">
    <property type="entry name" value="PHYTANOYL-COA DIOXYGENASE-RELATED-RELATED"/>
    <property type="match status" value="1"/>
</dbReference>
<dbReference type="AlphaFoldDB" id="A0A3D8SP55"/>
<sequence>MAPSAVDIPPASLPGDVKSIKATRPAIMPEPDSGFTKLSSGEKYNDFRDDLAEHGYAVIKNAIPLERALAYQQGAFSWLTSFDRGLDLDNPETWTAEHLPVQSKINTFTAYSVSHEKFMWDARMEPGVIKAFETMWGTPELLVSFDALNITFPNRKDVPHMAPWEHVDQSPLRRGLHCVQGIINLSEAGPDDGGLVVYPGSHKLLEQYLEEATEPSTWTKADFFPIRGTDLEYFTSRGLKPLKVVASPGDLIVWDSRTIHYGSEPTEKSNTIRTVIYATYTPAVLAKEEALKVKKEIFEQYGGTTHWPHDNINPRKNLPLRADGTVDPMNRLQPREMPEKTDQLLKLAGAMAY</sequence>
<dbReference type="Gene3D" id="2.60.120.620">
    <property type="entry name" value="q2cbj1_9rhob like domain"/>
    <property type="match status" value="1"/>
</dbReference>
<dbReference type="Proteomes" id="UP000256645">
    <property type="component" value="Unassembled WGS sequence"/>
</dbReference>
<dbReference type="EMBL" id="PDLM01000001">
    <property type="protein sequence ID" value="RDW88109.1"/>
    <property type="molecule type" value="Genomic_DNA"/>
</dbReference>
<evidence type="ECO:0008006" key="4">
    <source>
        <dbReference type="Google" id="ProtNLM"/>
    </source>
</evidence>
<organism evidence="2 3">
    <name type="scientific">Coleophoma cylindrospora</name>
    <dbReference type="NCBI Taxonomy" id="1849047"/>
    <lineage>
        <taxon>Eukaryota</taxon>
        <taxon>Fungi</taxon>
        <taxon>Dikarya</taxon>
        <taxon>Ascomycota</taxon>
        <taxon>Pezizomycotina</taxon>
        <taxon>Leotiomycetes</taxon>
        <taxon>Helotiales</taxon>
        <taxon>Dermateaceae</taxon>
        <taxon>Coleophoma</taxon>
    </lineage>
</organism>
<dbReference type="Pfam" id="PF05721">
    <property type="entry name" value="PhyH"/>
    <property type="match status" value="1"/>
</dbReference>
<evidence type="ECO:0000256" key="1">
    <source>
        <dbReference type="SAM" id="MobiDB-lite"/>
    </source>
</evidence>
<keyword evidence="3" id="KW-1185">Reference proteome</keyword>
<evidence type="ECO:0000313" key="3">
    <source>
        <dbReference type="Proteomes" id="UP000256645"/>
    </source>
</evidence>
<name>A0A3D8SP55_9HELO</name>
<dbReference type="OrthoDB" id="445007at2759"/>
<feature type="region of interest" description="Disordered" evidence="1">
    <location>
        <begin position="308"/>
        <end position="333"/>
    </location>
</feature>
<proteinExistence type="predicted"/>
<dbReference type="SUPFAM" id="SSF51197">
    <property type="entry name" value="Clavaminate synthase-like"/>
    <property type="match status" value="1"/>
</dbReference>